<sequence length="413" mass="46738">MAVDLRSVLTTWILLLAASSSVADNLAGPLVDQPLADQRLVDQLQLHGFASQGALKTSANRFYGDSPNTSFDFTEIGLNASWRLNPRLRLAGQVLYRRAGEMSDDEPKVDFALADIILTTGDSYRVGTRIGRIKNRLGLYNETRDVPFTHPGIFLPQVVYFDKVRNLILSADGIYVYTDLYQPFGLFSASLATGLPVIDKNVETAYLFGDLPGDLGPDENSWLASLWYYSQDERLKLGWSGAAVSLEFDPQQGSPLPIGPGTVDILYWIASAQYNTERWSFTTEYMAEPMQWRGFGPMRPDRDATAEGYYAQVTHRPLPKWQLMLRYEEGFGDRADRDGRKLEQQTFGLIPAKATSSRILTLGLRWDLNQQWMLKAEYQRHIGNFILSEIENPDFGSFEKHWDLFAIQAAFRF</sequence>
<reference evidence="2 3" key="1">
    <citation type="journal article" date="2020" name="Microorganisms">
        <title>Osmotic Adaptation and Compatible Solute Biosynthesis of Phototrophic Bacteria as Revealed from Genome Analyses.</title>
        <authorList>
            <person name="Imhoff J.F."/>
            <person name="Rahn T."/>
            <person name="Kunzel S."/>
            <person name="Keller A."/>
            <person name="Neulinger S.C."/>
        </authorList>
    </citation>
    <scope>NUCLEOTIDE SEQUENCE [LARGE SCALE GENOMIC DNA]</scope>
    <source>
        <strain evidence="2 3">DSM 25653</strain>
    </source>
</reference>
<keyword evidence="3" id="KW-1185">Reference proteome</keyword>
<dbReference type="EMBL" id="NRRY01000018">
    <property type="protein sequence ID" value="MBK1619138.1"/>
    <property type="molecule type" value="Genomic_DNA"/>
</dbReference>
<evidence type="ECO:0000256" key="1">
    <source>
        <dbReference type="SAM" id="SignalP"/>
    </source>
</evidence>
<protein>
    <recommendedName>
        <fullName evidence="4">Phosphate-selective porin O and P</fullName>
    </recommendedName>
</protein>
<keyword evidence="1" id="KW-0732">Signal</keyword>
<evidence type="ECO:0000313" key="3">
    <source>
        <dbReference type="Proteomes" id="UP001138768"/>
    </source>
</evidence>
<accession>A0A9X1B476</accession>
<evidence type="ECO:0008006" key="4">
    <source>
        <dbReference type="Google" id="ProtNLM"/>
    </source>
</evidence>
<dbReference type="SUPFAM" id="SSF56935">
    <property type="entry name" value="Porins"/>
    <property type="match status" value="1"/>
</dbReference>
<dbReference type="Proteomes" id="UP001138768">
    <property type="component" value="Unassembled WGS sequence"/>
</dbReference>
<evidence type="ECO:0000313" key="2">
    <source>
        <dbReference type="EMBL" id="MBK1619138.1"/>
    </source>
</evidence>
<dbReference type="AlphaFoldDB" id="A0A9X1B476"/>
<proteinExistence type="predicted"/>
<feature type="chain" id="PRO_5040863704" description="Phosphate-selective porin O and P" evidence="1">
    <location>
        <begin position="24"/>
        <end position="413"/>
    </location>
</feature>
<dbReference type="InterPro" id="IPR023614">
    <property type="entry name" value="Porin_dom_sf"/>
</dbReference>
<comment type="caution">
    <text evidence="2">The sequence shown here is derived from an EMBL/GenBank/DDBJ whole genome shotgun (WGS) entry which is preliminary data.</text>
</comment>
<gene>
    <name evidence="2" type="ORF">CKO42_11980</name>
</gene>
<name>A0A9X1B476_9GAMM</name>
<organism evidence="2 3">
    <name type="scientific">Lamprobacter modestohalophilus</name>
    <dbReference type="NCBI Taxonomy" id="1064514"/>
    <lineage>
        <taxon>Bacteria</taxon>
        <taxon>Pseudomonadati</taxon>
        <taxon>Pseudomonadota</taxon>
        <taxon>Gammaproteobacteria</taxon>
        <taxon>Chromatiales</taxon>
        <taxon>Chromatiaceae</taxon>
        <taxon>Lamprobacter</taxon>
    </lineage>
</organism>
<dbReference type="Gene3D" id="2.40.160.10">
    <property type="entry name" value="Porin"/>
    <property type="match status" value="1"/>
</dbReference>
<feature type="signal peptide" evidence="1">
    <location>
        <begin position="1"/>
        <end position="23"/>
    </location>
</feature>